<dbReference type="Pfam" id="PF00176">
    <property type="entry name" value="SNF2-rel_dom"/>
    <property type="match status" value="1"/>
</dbReference>
<evidence type="ECO:0000256" key="3">
    <source>
        <dbReference type="ARBA" id="ARBA00022806"/>
    </source>
</evidence>
<dbReference type="InterPro" id="IPR038718">
    <property type="entry name" value="SNF2-like_sf"/>
</dbReference>
<proteinExistence type="predicted"/>
<reference evidence="6" key="1">
    <citation type="journal article" date="2020" name="Nature">
        <title>Giant virus diversity and host interactions through global metagenomics.</title>
        <authorList>
            <person name="Schulz F."/>
            <person name="Roux S."/>
            <person name="Paez-Espino D."/>
            <person name="Jungbluth S."/>
            <person name="Walsh D.A."/>
            <person name="Denef V.J."/>
            <person name="McMahon K.D."/>
            <person name="Konstantinidis K.T."/>
            <person name="Eloe-Fadrosh E.A."/>
            <person name="Kyrpides N.C."/>
            <person name="Woyke T."/>
        </authorList>
    </citation>
    <scope>NUCLEOTIDE SEQUENCE</scope>
    <source>
        <strain evidence="6">GVMAG-M-3300020185-33</strain>
    </source>
</reference>
<keyword evidence="3" id="KW-0347">Helicase</keyword>
<evidence type="ECO:0000256" key="1">
    <source>
        <dbReference type="ARBA" id="ARBA00022741"/>
    </source>
</evidence>
<dbReference type="CDD" id="cd18008">
    <property type="entry name" value="DEXDc_SHPRH-like"/>
    <property type="match status" value="1"/>
</dbReference>
<dbReference type="PANTHER" id="PTHR45626:SF17">
    <property type="entry name" value="HELICASE-LIKE TRANSCRIPTION FACTOR"/>
    <property type="match status" value="1"/>
</dbReference>
<evidence type="ECO:0000313" key="6">
    <source>
        <dbReference type="EMBL" id="QHS99306.1"/>
    </source>
</evidence>
<dbReference type="PROSITE" id="PS51192">
    <property type="entry name" value="HELICASE_ATP_BIND_1"/>
    <property type="match status" value="1"/>
</dbReference>
<dbReference type="GO" id="GO:0016787">
    <property type="term" value="F:hydrolase activity"/>
    <property type="evidence" value="ECO:0007669"/>
    <property type="project" value="UniProtKB-KW"/>
</dbReference>
<keyword evidence="2" id="KW-0378">Hydrolase</keyword>
<dbReference type="PANTHER" id="PTHR45626">
    <property type="entry name" value="TRANSCRIPTION TERMINATION FACTOR 2-RELATED"/>
    <property type="match status" value="1"/>
</dbReference>
<dbReference type="InterPro" id="IPR027417">
    <property type="entry name" value="P-loop_NTPase"/>
</dbReference>
<dbReference type="GO" id="GO:0006281">
    <property type="term" value="P:DNA repair"/>
    <property type="evidence" value="ECO:0007669"/>
    <property type="project" value="TreeGrafter"/>
</dbReference>
<feature type="domain" description="Helicase ATP-binding" evidence="5">
    <location>
        <begin position="52"/>
        <end position="217"/>
    </location>
</feature>
<dbReference type="EMBL" id="MN739338">
    <property type="protein sequence ID" value="QHS99306.1"/>
    <property type="molecule type" value="Genomic_DNA"/>
</dbReference>
<sequence>MSRNDSVCQFDKQDTVSSKLLAYRKWCPGVGIDEKEHQLEGVKWCMSRELVVKSDRLVRGGIIADEMGLGKTILMVACIRHNFKTNTLVVLPSALISQWVSVFQRFLGHTPFVYRGSKAKNIIVDELARFPVVVTTYGMITPTCPNKDGETFIYSKLHSVKWSRIVFDEAHHLRNRKTSVHKGACQLQADIRWMVTGTPINNKLNDIYALCEVLGISSEFTPKKKEIKRLFEIYLLRRTKEQVGIALPPIHHHLVKVPWSSESEEEIAKQIHSTMRFTRVHHNNVDQLIAHMNRSPLQALTRARQICIYPQLLHKAVRKMNLENLYNFEEIMTSSKITAVVNQVVGNRDTGKRKLIFSHYCGEIEILKNKILDVGMTVQTIDGQTKNRDKKLRVMSVVSESQFYSVCKTWMELPREMFDIINRFLAPEVMIVQIQTACEGLNMQHFQEIYFTSPHWNPAIEDQAIARAHRIGQEKSVDVYRFVMDDFGDGSISFEQYCSKIQEKKREVMKIMV</sequence>
<dbReference type="Gene3D" id="3.40.50.10810">
    <property type="entry name" value="Tandem AAA-ATPase domain"/>
    <property type="match status" value="1"/>
</dbReference>
<dbReference type="Gene3D" id="3.40.50.300">
    <property type="entry name" value="P-loop containing nucleotide triphosphate hydrolases"/>
    <property type="match status" value="1"/>
</dbReference>
<dbReference type="InterPro" id="IPR014001">
    <property type="entry name" value="Helicase_ATP-bd"/>
</dbReference>
<evidence type="ECO:0000259" key="5">
    <source>
        <dbReference type="PROSITE" id="PS51192"/>
    </source>
</evidence>
<accession>A0A6C0C4L5</accession>
<dbReference type="InterPro" id="IPR000330">
    <property type="entry name" value="SNF2_N"/>
</dbReference>
<dbReference type="SMART" id="SM00487">
    <property type="entry name" value="DEXDc"/>
    <property type="match status" value="1"/>
</dbReference>
<evidence type="ECO:0000256" key="4">
    <source>
        <dbReference type="ARBA" id="ARBA00022840"/>
    </source>
</evidence>
<dbReference type="InterPro" id="IPR050628">
    <property type="entry name" value="SNF2_RAD54_helicase_TF"/>
</dbReference>
<dbReference type="AlphaFoldDB" id="A0A6C0C4L5"/>
<evidence type="ECO:0000256" key="2">
    <source>
        <dbReference type="ARBA" id="ARBA00022801"/>
    </source>
</evidence>
<dbReference type="InterPro" id="IPR049730">
    <property type="entry name" value="SNF2/RAD54-like_C"/>
</dbReference>
<dbReference type="GO" id="GO:0008094">
    <property type="term" value="F:ATP-dependent activity, acting on DNA"/>
    <property type="evidence" value="ECO:0007669"/>
    <property type="project" value="TreeGrafter"/>
</dbReference>
<dbReference type="GO" id="GO:0005634">
    <property type="term" value="C:nucleus"/>
    <property type="evidence" value="ECO:0007669"/>
    <property type="project" value="TreeGrafter"/>
</dbReference>
<name>A0A6C0C4L5_9ZZZZ</name>
<dbReference type="GO" id="GO:0005524">
    <property type="term" value="F:ATP binding"/>
    <property type="evidence" value="ECO:0007669"/>
    <property type="project" value="UniProtKB-KW"/>
</dbReference>
<protein>
    <recommendedName>
        <fullName evidence="5">Helicase ATP-binding domain-containing protein</fullName>
    </recommendedName>
</protein>
<dbReference type="CDD" id="cd18793">
    <property type="entry name" value="SF2_C_SNF"/>
    <property type="match status" value="1"/>
</dbReference>
<dbReference type="SUPFAM" id="SSF52540">
    <property type="entry name" value="P-loop containing nucleoside triphosphate hydrolases"/>
    <property type="match status" value="2"/>
</dbReference>
<keyword evidence="1" id="KW-0547">Nucleotide-binding</keyword>
<dbReference type="GO" id="GO:0004386">
    <property type="term" value="F:helicase activity"/>
    <property type="evidence" value="ECO:0007669"/>
    <property type="project" value="UniProtKB-KW"/>
</dbReference>
<keyword evidence="4" id="KW-0067">ATP-binding</keyword>
<organism evidence="6">
    <name type="scientific">viral metagenome</name>
    <dbReference type="NCBI Taxonomy" id="1070528"/>
    <lineage>
        <taxon>unclassified sequences</taxon>
        <taxon>metagenomes</taxon>
        <taxon>organismal metagenomes</taxon>
    </lineage>
</organism>